<dbReference type="InterPro" id="IPR006311">
    <property type="entry name" value="TAT_signal"/>
</dbReference>
<evidence type="ECO:0000256" key="4">
    <source>
        <dbReference type="ARBA" id="ARBA00022723"/>
    </source>
</evidence>
<dbReference type="InterPro" id="IPR005805">
    <property type="entry name" value="Rieske_Fe-S_prot_C"/>
</dbReference>
<organism evidence="11 12">
    <name type="scientific">Streptomyces cinnamoneus</name>
    <name type="common">Streptoverticillium cinnamoneum</name>
    <dbReference type="NCBI Taxonomy" id="53446"/>
    <lineage>
        <taxon>Bacteria</taxon>
        <taxon>Bacillati</taxon>
        <taxon>Actinomycetota</taxon>
        <taxon>Actinomycetes</taxon>
        <taxon>Kitasatosporales</taxon>
        <taxon>Streptomycetaceae</taxon>
        <taxon>Streptomyces</taxon>
        <taxon>Streptomyces cinnamoneus group</taxon>
    </lineage>
</organism>
<dbReference type="InterPro" id="IPR017941">
    <property type="entry name" value="Rieske_2Fe-2S"/>
</dbReference>
<dbReference type="InterPro" id="IPR036922">
    <property type="entry name" value="Rieske_2Fe-2S_sf"/>
</dbReference>
<evidence type="ECO:0000256" key="6">
    <source>
        <dbReference type="ARBA" id="ARBA00023014"/>
    </source>
</evidence>
<evidence type="ECO:0000256" key="3">
    <source>
        <dbReference type="ARBA" id="ARBA00022714"/>
    </source>
</evidence>
<dbReference type="Gene3D" id="2.102.10.10">
    <property type="entry name" value="Rieske [2Fe-2S] iron-sulphur domain"/>
    <property type="match status" value="1"/>
</dbReference>
<reference evidence="11" key="1">
    <citation type="journal article" date="2014" name="Int. J. Syst. Evol. Microbiol.">
        <title>Complete genome sequence of Corynebacterium casei LMG S-19264T (=DSM 44701T), isolated from a smear-ripened cheese.</title>
        <authorList>
            <consortium name="US DOE Joint Genome Institute (JGI-PGF)"/>
            <person name="Walter F."/>
            <person name="Albersmeier A."/>
            <person name="Kalinowski J."/>
            <person name="Ruckert C."/>
        </authorList>
    </citation>
    <scope>NUCLEOTIDE SEQUENCE</scope>
    <source>
        <strain evidence="11">JCM 4633</strain>
    </source>
</reference>
<proteinExistence type="predicted"/>
<dbReference type="RefSeq" id="WP_190110847.1">
    <property type="nucleotide sequence ID" value="NZ_BMVB01000011.1"/>
</dbReference>
<dbReference type="PROSITE" id="PS51296">
    <property type="entry name" value="RIESKE"/>
    <property type="match status" value="1"/>
</dbReference>
<keyword evidence="6" id="KW-0411">Iron-sulfur</keyword>
<evidence type="ECO:0000313" key="12">
    <source>
        <dbReference type="Proteomes" id="UP000646244"/>
    </source>
</evidence>
<dbReference type="InterPro" id="IPR014349">
    <property type="entry name" value="Rieske_Fe-S_prot"/>
</dbReference>
<dbReference type="PROSITE" id="PS51318">
    <property type="entry name" value="TAT"/>
    <property type="match status" value="1"/>
</dbReference>
<accession>A0A918TNL2</accession>
<evidence type="ECO:0000256" key="8">
    <source>
        <dbReference type="ARBA" id="ARBA00029586"/>
    </source>
</evidence>
<dbReference type="PRINTS" id="PR00162">
    <property type="entry name" value="RIESKE"/>
</dbReference>
<dbReference type="CDD" id="cd03467">
    <property type="entry name" value="Rieske"/>
    <property type="match status" value="1"/>
</dbReference>
<comment type="cofactor">
    <cofactor evidence="9">
        <name>[2Fe-2S] cluster</name>
        <dbReference type="ChEBI" id="CHEBI:190135"/>
    </cofactor>
</comment>
<dbReference type="GO" id="GO:0051537">
    <property type="term" value="F:2 iron, 2 sulfur cluster binding"/>
    <property type="evidence" value="ECO:0007669"/>
    <property type="project" value="UniProtKB-KW"/>
</dbReference>
<evidence type="ECO:0000259" key="10">
    <source>
        <dbReference type="PROSITE" id="PS51296"/>
    </source>
</evidence>
<evidence type="ECO:0000256" key="5">
    <source>
        <dbReference type="ARBA" id="ARBA00023004"/>
    </source>
</evidence>
<dbReference type="Proteomes" id="UP000646244">
    <property type="component" value="Unassembled WGS sequence"/>
</dbReference>
<dbReference type="PANTHER" id="PTHR10134">
    <property type="entry name" value="CYTOCHROME B-C1 COMPLEX SUBUNIT RIESKE, MITOCHONDRIAL"/>
    <property type="match status" value="1"/>
</dbReference>
<comment type="function">
    <text evidence="1">Iron-sulfur subunit of the cytochrome bc1 complex, an essential component of the respiratory electron transport chain required for ATP synthesis. The bc1 complex catalyzes the oxidation of menaquinol and the reduction of cytochrome c in the respiratory chain. The bc1 complex operates through a Q-cycle mechanism that couples electron transfer to generation of the proton gradient that drives ATP synthesis.</text>
</comment>
<protein>
    <recommendedName>
        <fullName evidence="2">Cytochrome bc1 complex Rieske iron-sulfur subunit</fullName>
    </recommendedName>
    <alternativeName>
        <fullName evidence="8">Cytochrome bc1 reductase complex subunit QcrA</fullName>
    </alternativeName>
</protein>
<dbReference type="GO" id="GO:0046872">
    <property type="term" value="F:metal ion binding"/>
    <property type="evidence" value="ECO:0007669"/>
    <property type="project" value="UniProtKB-KW"/>
</dbReference>
<keyword evidence="5" id="KW-0408">Iron</keyword>
<evidence type="ECO:0000256" key="9">
    <source>
        <dbReference type="ARBA" id="ARBA00034078"/>
    </source>
</evidence>
<evidence type="ECO:0000313" key="11">
    <source>
        <dbReference type="EMBL" id="GHC56255.1"/>
    </source>
</evidence>
<name>A0A918TNL2_STRCJ</name>
<dbReference type="GO" id="GO:0016020">
    <property type="term" value="C:membrane"/>
    <property type="evidence" value="ECO:0007669"/>
    <property type="project" value="InterPro"/>
</dbReference>
<gene>
    <name evidence="11" type="ORF">GCM10010507_36020</name>
</gene>
<evidence type="ECO:0000256" key="7">
    <source>
        <dbReference type="ARBA" id="ARBA00023157"/>
    </source>
</evidence>
<dbReference type="GO" id="GO:0004497">
    <property type="term" value="F:monooxygenase activity"/>
    <property type="evidence" value="ECO:0007669"/>
    <property type="project" value="UniProtKB-ARBA"/>
</dbReference>
<feature type="domain" description="Rieske" evidence="10">
    <location>
        <begin position="48"/>
        <end position="140"/>
    </location>
</feature>
<keyword evidence="7" id="KW-1015">Disulfide bond</keyword>
<dbReference type="AlphaFoldDB" id="A0A918TNL2"/>
<dbReference type="EMBL" id="BMVB01000011">
    <property type="protein sequence ID" value="GHC56255.1"/>
    <property type="molecule type" value="Genomic_DNA"/>
</dbReference>
<dbReference type="Pfam" id="PF00355">
    <property type="entry name" value="Rieske"/>
    <property type="match status" value="1"/>
</dbReference>
<dbReference type="SUPFAM" id="SSF50022">
    <property type="entry name" value="ISP domain"/>
    <property type="match status" value="1"/>
</dbReference>
<dbReference type="FunFam" id="2.102.10.10:FF:000016">
    <property type="entry name" value="Nitrite reductase/ring-hydroxylating ferredoxin subunit"/>
    <property type="match status" value="1"/>
</dbReference>
<dbReference type="GO" id="GO:0016705">
    <property type="term" value="F:oxidoreductase activity, acting on paired donors, with incorporation or reduction of molecular oxygen"/>
    <property type="evidence" value="ECO:0007669"/>
    <property type="project" value="UniProtKB-ARBA"/>
</dbReference>
<evidence type="ECO:0000256" key="2">
    <source>
        <dbReference type="ARBA" id="ARBA00015816"/>
    </source>
</evidence>
<reference evidence="11" key="2">
    <citation type="submission" date="2020-09" db="EMBL/GenBank/DDBJ databases">
        <authorList>
            <person name="Sun Q."/>
            <person name="Ohkuma M."/>
        </authorList>
    </citation>
    <scope>NUCLEOTIDE SEQUENCE</scope>
    <source>
        <strain evidence="11">JCM 4633</strain>
    </source>
</reference>
<keyword evidence="4" id="KW-0479">Metal-binding</keyword>
<sequence>MSSPTASSASRRTVLRGAALAGAAGLGAAACSGGAGGTRGPAVPTAPVDLGAAGEVPVGGARLFREQKLVVSQPAAGEYKAFSAVCTHAGCVVDKVEDGKVSCPCHGSKFDATTGKVLQGPAGAPLPAVPVKADGGKLIAGPDA</sequence>
<keyword evidence="3" id="KW-0001">2Fe-2S</keyword>
<evidence type="ECO:0000256" key="1">
    <source>
        <dbReference type="ARBA" id="ARBA00002494"/>
    </source>
</evidence>
<comment type="caution">
    <text evidence="11">The sequence shown here is derived from an EMBL/GenBank/DDBJ whole genome shotgun (WGS) entry which is preliminary data.</text>
</comment>